<evidence type="ECO:0000313" key="1">
    <source>
        <dbReference type="EMBL" id="SFS22189.1"/>
    </source>
</evidence>
<dbReference type="AlphaFoldDB" id="A0A1I6N2K7"/>
<proteinExistence type="predicted"/>
<gene>
    <name evidence="1" type="ORF">SAMN05444714_3186</name>
</gene>
<dbReference type="Proteomes" id="UP000198926">
    <property type="component" value="Unassembled WGS sequence"/>
</dbReference>
<reference evidence="1 2" key="1">
    <citation type="submission" date="2016-10" db="EMBL/GenBank/DDBJ databases">
        <authorList>
            <person name="de Groot N.N."/>
        </authorList>
    </citation>
    <scope>NUCLEOTIDE SEQUENCE [LARGE SCALE GENOMIC DNA]</scope>
    <source>
        <strain evidence="1 2">DSM 29433</strain>
    </source>
</reference>
<dbReference type="EMBL" id="FOZM01000004">
    <property type="protein sequence ID" value="SFS22189.1"/>
    <property type="molecule type" value="Genomic_DNA"/>
</dbReference>
<accession>A0A1I6N2K7</accession>
<protein>
    <submittedName>
        <fullName evidence="1">Uncharacterized protein</fullName>
    </submittedName>
</protein>
<sequence length="37" mass="4560">MYETTTSPRIREGIERAHKERAEAVRKAFRWMIFRHV</sequence>
<keyword evidence="2" id="KW-1185">Reference proteome</keyword>
<organism evidence="1 2">
    <name type="scientific">Yoonia litorea</name>
    <dbReference type="NCBI Taxonomy" id="1123755"/>
    <lineage>
        <taxon>Bacteria</taxon>
        <taxon>Pseudomonadati</taxon>
        <taxon>Pseudomonadota</taxon>
        <taxon>Alphaproteobacteria</taxon>
        <taxon>Rhodobacterales</taxon>
        <taxon>Paracoccaceae</taxon>
        <taxon>Yoonia</taxon>
    </lineage>
</organism>
<name>A0A1I6N2K7_9RHOB</name>
<evidence type="ECO:0000313" key="2">
    <source>
        <dbReference type="Proteomes" id="UP000198926"/>
    </source>
</evidence>